<comment type="caution">
    <text evidence="2">The sequence shown here is derived from an EMBL/GenBank/DDBJ whole genome shotgun (WGS) entry which is preliminary data.</text>
</comment>
<feature type="region of interest" description="Disordered" evidence="1">
    <location>
        <begin position="1"/>
        <end position="29"/>
    </location>
</feature>
<gene>
    <name evidence="2" type="ORF">VTJ49DRAFT_5570</name>
</gene>
<sequence>MTTATESPATPPTPPPGSGQQPQPPATEIRQCTRCKKSLPLTEFVPKRPSANGPTKNCSHCRGAASASRSRANAATKAMRDAVSGTKSVNEVRDDISNAVNTVSDTLHSLQQTP</sequence>
<evidence type="ECO:0000256" key="1">
    <source>
        <dbReference type="SAM" id="MobiDB-lite"/>
    </source>
</evidence>
<feature type="region of interest" description="Disordered" evidence="1">
    <location>
        <begin position="41"/>
        <end position="62"/>
    </location>
</feature>
<evidence type="ECO:0000313" key="3">
    <source>
        <dbReference type="Proteomes" id="UP001583172"/>
    </source>
</evidence>
<evidence type="ECO:0000313" key="2">
    <source>
        <dbReference type="EMBL" id="KAL1836098.1"/>
    </source>
</evidence>
<dbReference type="EMBL" id="JAZGSY010000465">
    <property type="protein sequence ID" value="KAL1836098.1"/>
    <property type="molecule type" value="Genomic_DNA"/>
</dbReference>
<dbReference type="Proteomes" id="UP001583172">
    <property type="component" value="Unassembled WGS sequence"/>
</dbReference>
<protein>
    <submittedName>
        <fullName evidence="2">Uncharacterized protein</fullName>
    </submittedName>
</protein>
<accession>A0ABR3V2V0</accession>
<feature type="compositionally biased region" description="Pro residues" evidence="1">
    <location>
        <begin position="9"/>
        <end position="25"/>
    </location>
</feature>
<reference evidence="2 3" key="1">
    <citation type="journal article" date="2024" name="Commun. Biol.">
        <title>Comparative genomic analysis of thermophilic fungi reveals convergent evolutionary adaptations and gene losses.</title>
        <authorList>
            <person name="Steindorff A.S."/>
            <person name="Aguilar-Pontes M.V."/>
            <person name="Robinson A.J."/>
            <person name="Andreopoulos B."/>
            <person name="LaButti K."/>
            <person name="Kuo A."/>
            <person name="Mondo S."/>
            <person name="Riley R."/>
            <person name="Otillar R."/>
            <person name="Haridas S."/>
            <person name="Lipzen A."/>
            <person name="Grimwood J."/>
            <person name="Schmutz J."/>
            <person name="Clum A."/>
            <person name="Reid I.D."/>
            <person name="Moisan M.C."/>
            <person name="Butler G."/>
            <person name="Nguyen T.T.M."/>
            <person name="Dewar K."/>
            <person name="Conant G."/>
            <person name="Drula E."/>
            <person name="Henrissat B."/>
            <person name="Hansel C."/>
            <person name="Singer S."/>
            <person name="Hutchinson M.I."/>
            <person name="de Vries R.P."/>
            <person name="Natvig D.O."/>
            <person name="Powell A.J."/>
            <person name="Tsang A."/>
            <person name="Grigoriev I.V."/>
        </authorList>
    </citation>
    <scope>NUCLEOTIDE SEQUENCE [LARGE SCALE GENOMIC DNA]</scope>
    <source>
        <strain evidence="2 3">CBS 620.91</strain>
    </source>
</reference>
<organism evidence="2 3">
    <name type="scientific">Humicola insolens</name>
    <name type="common">Soft-rot fungus</name>
    <dbReference type="NCBI Taxonomy" id="85995"/>
    <lineage>
        <taxon>Eukaryota</taxon>
        <taxon>Fungi</taxon>
        <taxon>Dikarya</taxon>
        <taxon>Ascomycota</taxon>
        <taxon>Pezizomycotina</taxon>
        <taxon>Sordariomycetes</taxon>
        <taxon>Sordariomycetidae</taxon>
        <taxon>Sordariales</taxon>
        <taxon>Chaetomiaceae</taxon>
        <taxon>Mycothermus</taxon>
    </lineage>
</organism>
<name>A0ABR3V2V0_HUMIN</name>
<keyword evidence="3" id="KW-1185">Reference proteome</keyword>
<proteinExistence type="predicted"/>